<keyword evidence="1" id="KW-1133">Transmembrane helix</keyword>
<name>A0A6A6EKH5_9PEZI</name>
<keyword evidence="1" id="KW-0812">Transmembrane</keyword>
<gene>
    <name evidence="2" type="ORF">K469DRAFT_306006</name>
</gene>
<feature type="transmembrane region" description="Helical" evidence="1">
    <location>
        <begin position="20"/>
        <end position="38"/>
    </location>
</feature>
<protein>
    <submittedName>
        <fullName evidence="2">Uncharacterized protein</fullName>
    </submittedName>
</protein>
<evidence type="ECO:0000313" key="2">
    <source>
        <dbReference type="EMBL" id="KAF2192124.1"/>
    </source>
</evidence>
<dbReference type="EMBL" id="ML994615">
    <property type="protein sequence ID" value="KAF2192124.1"/>
    <property type="molecule type" value="Genomic_DNA"/>
</dbReference>
<organism evidence="2 3">
    <name type="scientific">Zopfia rhizophila CBS 207.26</name>
    <dbReference type="NCBI Taxonomy" id="1314779"/>
    <lineage>
        <taxon>Eukaryota</taxon>
        <taxon>Fungi</taxon>
        <taxon>Dikarya</taxon>
        <taxon>Ascomycota</taxon>
        <taxon>Pezizomycotina</taxon>
        <taxon>Dothideomycetes</taxon>
        <taxon>Dothideomycetes incertae sedis</taxon>
        <taxon>Zopfiaceae</taxon>
        <taxon>Zopfia</taxon>
    </lineage>
</organism>
<proteinExistence type="predicted"/>
<keyword evidence="1" id="KW-0472">Membrane</keyword>
<accession>A0A6A6EKH5</accession>
<reference evidence="2" key="1">
    <citation type="journal article" date="2020" name="Stud. Mycol.">
        <title>101 Dothideomycetes genomes: a test case for predicting lifestyles and emergence of pathogens.</title>
        <authorList>
            <person name="Haridas S."/>
            <person name="Albert R."/>
            <person name="Binder M."/>
            <person name="Bloem J."/>
            <person name="Labutti K."/>
            <person name="Salamov A."/>
            <person name="Andreopoulos B."/>
            <person name="Baker S."/>
            <person name="Barry K."/>
            <person name="Bills G."/>
            <person name="Bluhm B."/>
            <person name="Cannon C."/>
            <person name="Castanera R."/>
            <person name="Culley D."/>
            <person name="Daum C."/>
            <person name="Ezra D."/>
            <person name="Gonzalez J."/>
            <person name="Henrissat B."/>
            <person name="Kuo A."/>
            <person name="Liang C."/>
            <person name="Lipzen A."/>
            <person name="Lutzoni F."/>
            <person name="Magnuson J."/>
            <person name="Mondo S."/>
            <person name="Nolan M."/>
            <person name="Ohm R."/>
            <person name="Pangilinan J."/>
            <person name="Park H.-J."/>
            <person name="Ramirez L."/>
            <person name="Alfaro M."/>
            <person name="Sun H."/>
            <person name="Tritt A."/>
            <person name="Yoshinaga Y."/>
            <person name="Zwiers L.-H."/>
            <person name="Turgeon B."/>
            <person name="Goodwin S."/>
            <person name="Spatafora J."/>
            <person name="Crous P."/>
            <person name="Grigoriev I."/>
        </authorList>
    </citation>
    <scope>NUCLEOTIDE SEQUENCE</scope>
    <source>
        <strain evidence="2">CBS 207.26</strain>
    </source>
</reference>
<dbReference type="Proteomes" id="UP000800200">
    <property type="component" value="Unassembled WGS sequence"/>
</dbReference>
<keyword evidence="3" id="KW-1185">Reference proteome</keyword>
<evidence type="ECO:0000256" key="1">
    <source>
        <dbReference type="SAM" id="Phobius"/>
    </source>
</evidence>
<evidence type="ECO:0000313" key="3">
    <source>
        <dbReference type="Proteomes" id="UP000800200"/>
    </source>
</evidence>
<sequence length="112" mass="12542">MELSLIRCTLCWIGNDRQPTILVVLNIMLLPSLIRFLFHGLDHILDDALACLCSFRCGLSVDPMAIAVVLNCPPPDAQDRNVLPIIFSLWPSAHLLIRWIEKPGPMLSNLVI</sequence>
<dbReference type="AlphaFoldDB" id="A0A6A6EKH5"/>